<comment type="caution">
    <text evidence="2">The sequence shown here is derived from an EMBL/GenBank/DDBJ whole genome shotgun (WGS) entry which is preliminary data.</text>
</comment>
<feature type="region of interest" description="Disordered" evidence="1">
    <location>
        <begin position="108"/>
        <end position="136"/>
    </location>
</feature>
<name>A0A2P5ENL7_TREOI</name>
<keyword evidence="3" id="KW-1185">Reference proteome</keyword>
<dbReference type="OrthoDB" id="687700at2759"/>
<evidence type="ECO:0000313" key="3">
    <source>
        <dbReference type="Proteomes" id="UP000237000"/>
    </source>
</evidence>
<feature type="region of interest" description="Disordered" evidence="1">
    <location>
        <begin position="60"/>
        <end position="88"/>
    </location>
</feature>
<gene>
    <name evidence="2" type="ORF">TorRG33x02_171170</name>
</gene>
<proteinExistence type="predicted"/>
<sequence>MRGIPCVHAMAAINSIRGQAVDFCDPHFHTETWRKCYSGAIHAIPDEGLWPHFDDDQLLAPPKLVRPPGRPKKHRRRDRDEARPVTRRSATVKYGRCGIYGHNACSCQGPSTRSNAGRKAKRKRPASTVVDQPTRPAKVLRRATQNKCRNASAPRPAATHHTTVTNIAAAYYSSVSGPTTAHNSDGGQPESSTQTLASQLTQDVAEFATF</sequence>
<organism evidence="2 3">
    <name type="scientific">Trema orientale</name>
    <name type="common">Charcoal tree</name>
    <name type="synonym">Celtis orientalis</name>
    <dbReference type="NCBI Taxonomy" id="63057"/>
    <lineage>
        <taxon>Eukaryota</taxon>
        <taxon>Viridiplantae</taxon>
        <taxon>Streptophyta</taxon>
        <taxon>Embryophyta</taxon>
        <taxon>Tracheophyta</taxon>
        <taxon>Spermatophyta</taxon>
        <taxon>Magnoliopsida</taxon>
        <taxon>eudicotyledons</taxon>
        <taxon>Gunneridae</taxon>
        <taxon>Pentapetalae</taxon>
        <taxon>rosids</taxon>
        <taxon>fabids</taxon>
        <taxon>Rosales</taxon>
        <taxon>Cannabaceae</taxon>
        <taxon>Trema</taxon>
    </lineage>
</organism>
<dbReference type="STRING" id="63057.A0A2P5ENL7"/>
<reference evidence="3" key="1">
    <citation type="submission" date="2016-06" db="EMBL/GenBank/DDBJ databases">
        <title>Parallel loss of symbiosis genes in relatives of nitrogen-fixing non-legume Parasponia.</title>
        <authorList>
            <person name="Van Velzen R."/>
            <person name="Holmer R."/>
            <person name="Bu F."/>
            <person name="Rutten L."/>
            <person name="Van Zeijl A."/>
            <person name="Liu W."/>
            <person name="Santuari L."/>
            <person name="Cao Q."/>
            <person name="Sharma T."/>
            <person name="Shen D."/>
            <person name="Roswanjaya Y."/>
            <person name="Wardhani T."/>
            <person name="Kalhor M.S."/>
            <person name="Jansen J."/>
            <person name="Van den Hoogen J."/>
            <person name="Gungor B."/>
            <person name="Hartog M."/>
            <person name="Hontelez J."/>
            <person name="Verver J."/>
            <person name="Yang W.-C."/>
            <person name="Schijlen E."/>
            <person name="Repin R."/>
            <person name="Schilthuizen M."/>
            <person name="Schranz E."/>
            <person name="Heidstra R."/>
            <person name="Miyata K."/>
            <person name="Fedorova E."/>
            <person name="Kohlen W."/>
            <person name="Bisseling T."/>
            <person name="Smit S."/>
            <person name="Geurts R."/>
        </authorList>
    </citation>
    <scope>NUCLEOTIDE SEQUENCE [LARGE SCALE GENOMIC DNA]</scope>
    <source>
        <strain evidence="3">cv. RG33-2</strain>
    </source>
</reference>
<dbReference type="AlphaFoldDB" id="A0A2P5ENL7"/>
<evidence type="ECO:0000313" key="2">
    <source>
        <dbReference type="EMBL" id="PON87168.1"/>
    </source>
</evidence>
<protein>
    <recommendedName>
        <fullName evidence="4">Zinc finger, PMZ-type</fullName>
    </recommendedName>
</protein>
<evidence type="ECO:0008006" key="4">
    <source>
        <dbReference type="Google" id="ProtNLM"/>
    </source>
</evidence>
<evidence type="ECO:0000256" key="1">
    <source>
        <dbReference type="SAM" id="MobiDB-lite"/>
    </source>
</evidence>
<dbReference type="Proteomes" id="UP000237000">
    <property type="component" value="Unassembled WGS sequence"/>
</dbReference>
<dbReference type="EMBL" id="JXTC01000121">
    <property type="protein sequence ID" value="PON87168.1"/>
    <property type="molecule type" value="Genomic_DNA"/>
</dbReference>
<feature type="compositionally biased region" description="Basic residues" evidence="1">
    <location>
        <begin position="116"/>
        <end position="125"/>
    </location>
</feature>
<accession>A0A2P5ENL7</accession>
<dbReference type="InParanoid" id="A0A2P5ENL7"/>